<dbReference type="InterPro" id="IPR032623">
    <property type="entry name" value="FecR_N"/>
</dbReference>
<dbReference type="PANTHER" id="PTHR30273">
    <property type="entry name" value="PERIPLASMIC SIGNAL SENSOR AND SIGMA FACTOR ACTIVATOR FECR-RELATED"/>
    <property type="match status" value="1"/>
</dbReference>
<evidence type="ECO:0000256" key="1">
    <source>
        <dbReference type="SAM" id="Phobius"/>
    </source>
</evidence>
<dbReference type="InterPro" id="IPR006860">
    <property type="entry name" value="FecR"/>
</dbReference>
<dbReference type="Gene3D" id="2.60.120.1440">
    <property type="match status" value="1"/>
</dbReference>
<evidence type="ECO:0000313" key="4">
    <source>
        <dbReference type="EMBL" id="MDP8566919.1"/>
    </source>
</evidence>
<organism evidence="4 5">
    <name type="scientific">Methylophilus aquaticus</name>
    <dbReference type="NCBI Taxonomy" id="1971610"/>
    <lineage>
        <taxon>Bacteria</taxon>
        <taxon>Pseudomonadati</taxon>
        <taxon>Pseudomonadota</taxon>
        <taxon>Betaproteobacteria</taxon>
        <taxon>Nitrosomonadales</taxon>
        <taxon>Methylophilaceae</taxon>
        <taxon>Methylophilus</taxon>
    </lineage>
</organism>
<dbReference type="Proteomes" id="UP001225906">
    <property type="component" value="Unassembled WGS sequence"/>
</dbReference>
<sequence>MGKHEDNIRQAAVRWYMRMREAAPDAPERTTFEMWLLSDRRHQSAYRLIESTMEDFTSTDRLRNLSNAMTQKQFFEKTQRSKKRSKLASGLATLVLCLGLGWLGHGQYQTWQAAPVSQQTQNTAVAQIIKRTLEDGSVITANANSTLEITYYRHQRLVKLKQGEAIFEVARDAERPFVVETAQAKVTVLGTRFAVNQLANRVRISVDHGSVHVARADGRAGSLILHHGQVAEIVLREAPEYVNRNAADGFGFAKGMMMFDRADMFEVAETLSRYRQQPVKAMFFGDNTPKINAVLKAGEVEEFIRNLPSSVPVVLNRKPDGLVIEPAR</sequence>
<dbReference type="Pfam" id="PF04773">
    <property type="entry name" value="FecR"/>
    <property type="match status" value="1"/>
</dbReference>
<keyword evidence="5" id="KW-1185">Reference proteome</keyword>
<feature type="domain" description="FecR N-terminal" evidence="3">
    <location>
        <begin position="10"/>
        <end position="51"/>
    </location>
</feature>
<dbReference type="InterPro" id="IPR012373">
    <property type="entry name" value="Ferrdict_sens_TM"/>
</dbReference>
<dbReference type="Pfam" id="PF16220">
    <property type="entry name" value="DUF4880"/>
    <property type="match status" value="1"/>
</dbReference>
<reference evidence="5" key="1">
    <citation type="journal article" date="2019" name="Int. J. Syst. Evol. Microbiol.">
        <title>The Global Catalogue of Microorganisms (GCM) 10K type strain sequencing project: providing services to taxonomists for standard genome sequencing and annotation.</title>
        <authorList>
            <consortium name="The Broad Institute Genomics Platform"/>
            <consortium name="The Broad Institute Genome Sequencing Center for Infectious Disease"/>
            <person name="Wu L."/>
            <person name="Ma J."/>
        </authorList>
    </citation>
    <scope>NUCLEOTIDE SEQUENCE [LARGE SCALE GENOMIC DNA]</scope>
    <source>
        <strain evidence="5">VKM B-3159</strain>
    </source>
</reference>
<name>A0ABT9JR24_9PROT</name>
<dbReference type="PIRSF" id="PIRSF018266">
    <property type="entry name" value="FecR"/>
    <property type="match status" value="1"/>
</dbReference>
<proteinExistence type="predicted"/>
<feature type="domain" description="FecR protein" evidence="2">
    <location>
        <begin position="122"/>
        <end position="211"/>
    </location>
</feature>
<dbReference type="EMBL" id="JAVCAP010000004">
    <property type="protein sequence ID" value="MDP8566919.1"/>
    <property type="molecule type" value="Genomic_DNA"/>
</dbReference>
<protein>
    <submittedName>
        <fullName evidence="4">FecR domain-containing protein</fullName>
    </submittedName>
</protein>
<keyword evidence="1" id="KW-1133">Transmembrane helix</keyword>
<dbReference type="PANTHER" id="PTHR30273:SF2">
    <property type="entry name" value="PROTEIN FECR"/>
    <property type="match status" value="1"/>
</dbReference>
<keyword evidence="1" id="KW-0812">Transmembrane</keyword>
<accession>A0ABT9JR24</accession>
<dbReference type="RefSeq" id="WP_306388617.1">
    <property type="nucleotide sequence ID" value="NZ_JAVCAP010000004.1"/>
</dbReference>
<keyword evidence="1" id="KW-0472">Membrane</keyword>
<feature type="transmembrane region" description="Helical" evidence="1">
    <location>
        <begin position="87"/>
        <end position="105"/>
    </location>
</feature>
<evidence type="ECO:0000259" key="2">
    <source>
        <dbReference type="Pfam" id="PF04773"/>
    </source>
</evidence>
<comment type="caution">
    <text evidence="4">The sequence shown here is derived from an EMBL/GenBank/DDBJ whole genome shotgun (WGS) entry which is preliminary data.</text>
</comment>
<evidence type="ECO:0000313" key="5">
    <source>
        <dbReference type="Proteomes" id="UP001225906"/>
    </source>
</evidence>
<evidence type="ECO:0000259" key="3">
    <source>
        <dbReference type="Pfam" id="PF16220"/>
    </source>
</evidence>
<gene>
    <name evidence="4" type="ORF">Q9291_03555</name>
</gene>